<evidence type="ECO:0000313" key="3">
    <source>
        <dbReference type="EMBL" id="UOE21940.1"/>
    </source>
</evidence>
<dbReference type="InterPro" id="IPR002397">
    <property type="entry name" value="Cyt_P450_B"/>
</dbReference>
<keyword evidence="4" id="KW-1185">Reference proteome</keyword>
<organism evidence="3 4">
    <name type="scientific">Thermobifida halotolerans</name>
    <dbReference type="NCBI Taxonomy" id="483545"/>
    <lineage>
        <taxon>Bacteria</taxon>
        <taxon>Bacillati</taxon>
        <taxon>Actinomycetota</taxon>
        <taxon>Actinomycetes</taxon>
        <taxon>Streptosporangiales</taxon>
        <taxon>Nocardiopsidaceae</taxon>
        <taxon>Thermobifida</taxon>
    </lineage>
</organism>
<keyword evidence="2" id="KW-0503">Monooxygenase</keyword>
<keyword evidence="2" id="KW-0479">Metal-binding</keyword>
<proteinExistence type="inferred from homology"/>
<reference evidence="3" key="1">
    <citation type="submission" date="2020-10" db="EMBL/GenBank/DDBJ databases">
        <title>De novo genome project of the cellulose decomposer Thermobifida halotolerans type strain.</title>
        <authorList>
            <person name="Nagy I."/>
            <person name="Horvath B."/>
            <person name="Kukolya J."/>
            <person name="Nagy I."/>
            <person name="Orsini M."/>
        </authorList>
    </citation>
    <scope>NUCLEOTIDE SEQUENCE</scope>
    <source>
        <strain evidence="3">DSM 44931</strain>
    </source>
</reference>
<dbReference type="AlphaFoldDB" id="A0AA97M6B5"/>
<dbReference type="GO" id="GO:0016705">
    <property type="term" value="F:oxidoreductase activity, acting on paired donors, with incorporation or reduction of molecular oxygen"/>
    <property type="evidence" value="ECO:0007669"/>
    <property type="project" value="InterPro"/>
</dbReference>
<dbReference type="GO" id="GO:0005506">
    <property type="term" value="F:iron ion binding"/>
    <property type="evidence" value="ECO:0007669"/>
    <property type="project" value="InterPro"/>
</dbReference>
<dbReference type="InterPro" id="IPR001128">
    <property type="entry name" value="Cyt_P450"/>
</dbReference>
<dbReference type="PRINTS" id="PR00359">
    <property type="entry name" value="BP450"/>
</dbReference>
<dbReference type="PANTHER" id="PTHR46696">
    <property type="entry name" value="P450, PUTATIVE (EUROFUNG)-RELATED"/>
    <property type="match status" value="1"/>
</dbReference>
<dbReference type="CDD" id="cd11037">
    <property type="entry name" value="CYP199A2-like"/>
    <property type="match status" value="1"/>
</dbReference>
<dbReference type="EMBL" id="CP063196">
    <property type="protein sequence ID" value="UOE21940.1"/>
    <property type="molecule type" value="Genomic_DNA"/>
</dbReference>
<keyword evidence="2" id="KW-0408">Iron</keyword>
<comment type="similarity">
    <text evidence="1 2">Belongs to the cytochrome P450 family.</text>
</comment>
<dbReference type="GO" id="GO:0020037">
    <property type="term" value="F:heme binding"/>
    <property type="evidence" value="ECO:0007669"/>
    <property type="project" value="InterPro"/>
</dbReference>
<sequence length="380" mass="42348">MEDPGPYQAVLRDAGPVVYLTRYDVYALARYEQVHEVLVDWQSFQSAAGVGLSNFRHEKPWRPPSLLLEADPPRHDAPRAVLADVVGPRTLRTLREKWFAAAEDLVDRVLAEREFDAVTELAEAFPLRVFPDAVGIPREGRENLLPYGDHLFNAFGPTDHPLVEKGRPHAPRLTAWVDAQCQRHMLSPDGFGARIWAAADHGDLTPEQAPLVVRSLLSAGVDTTVHGLGAVLHAFATHPDQWERLRAEPHLARVAFDEAVRWWSPVQTFFRTTTAAVEIAGVPVPADRKILMLLGAANHDPRRWRDPDVFDLSRDPSGHVGFGMGIHQCVGQHVARLEAEALLTALARRVGRWETAGPVRRHHNTTLRALESLPVRVHPA</sequence>
<name>A0AA97M6B5_9ACTN</name>
<evidence type="ECO:0000256" key="1">
    <source>
        <dbReference type="ARBA" id="ARBA00010617"/>
    </source>
</evidence>
<evidence type="ECO:0000256" key="2">
    <source>
        <dbReference type="RuleBase" id="RU000461"/>
    </source>
</evidence>
<dbReference type="InterPro" id="IPR017972">
    <property type="entry name" value="Cyt_P450_CS"/>
</dbReference>
<keyword evidence="2" id="KW-0349">Heme</keyword>
<dbReference type="Proteomes" id="UP000265719">
    <property type="component" value="Chromosome"/>
</dbReference>
<protein>
    <submittedName>
        <fullName evidence="3">Cytochrome P450</fullName>
    </submittedName>
</protein>
<dbReference type="SUPFAM" id="SSF48264">
    <property type="entry name" value="Cytochrome P450"/>
    <property type="match status" value="1"/>
</dbReference>
<accession>A0AA97M6B5</accession>
<gene>
    <name evidence="3" type="ORF">NI17_008420</name>
</gene>
<dbReference type="KEGG" id="thao:NI17_008420"/>
<evidence type="ECO:0000313" key="4">
    <source>
        <dbReference type="Proteomes" id="UP000265719"/>
    </source>
</evidence>
<dbReference type="PANTHER" id="PTHR46696:SF1">
    <property type="entry name" value="CYTOCHROME P450 YJIB-RELATED"/>
    <property type="match status" value="1"/>
</dbReference>
<dbReference type="Gene3D" id="1.10.630.10">
    <property type="entry name" value="Cytochrome P450"/>
    <property type="match status" value="1"/>
</dbReference>
<dbReference type="Pfam" id="PF00067">
    <property type="entry name" value="p450"/>
    <property type="match status" value="1"/>
</dbReference>
<dbReference type="PROSITE" id="PS00086">
    <property type="entry name" value="CYTOCHROME_P450"/>
    <property type="match status" value="1"/>
</dbReference>
<dbReference type="InterPro" id="IPR036396">
    <property type="entry name" value="Cyt_P450_sf"/>
</dbReference>
<keyword evidence="2" id="KW-0560">Oxidoreductase</keyword>
<dbReference type="GO" id="GO:0004497">
    <property type="term" value="F:monooxygenase activity"/>
    <property type="evidence" value="ECO:0007669"/>
    <property type="project" value="UniProtKB-KW"/>
</dbReference>